<dbReference type="GO" id="GO:0000481">
    <property type="term" value="P:maturation of 5S rRNA"/>
    <property type="evidence" value="ECO:0007669"/>
    <property type="project" value="TreeGrafter"/>
</dbReference>
<dbReference type="PANTHER" id="PTHR14152:SF5">
    <property type="entry name" value="U4_U6.U5 TRI-SNRNP-ASSOCIATED PROTEIN 1"/>
    <property type="match status" value="1"/>
</dbReference>
<evidence type="ECO:0008006" key="7">
    <source>
        <dbReference type="Google" id="ProtNLM"/>
    </source>
</evidence>
<feature type="compositionally biased region" description="Basic and acidic residues" evidence="4">
    <location>
        <begin position="311"/>
        <end position="322"/>
    </location>
</feature>
<evidence type="ECO:0000313" key="6">
    <source>
        <dbReference type="Proteomes" id="UP000749646"/>
    </source>
</evidence>
<dbReference type="AlphaFoldDB" id="A0A9P6M965"/>
<dbReference type="Pfam" id="PF03343">
    <property type="entry name" value="SART-1"/>
    <property type="match status" value="1"/>
</dbReference>
<evidence type="ECO:0000256" key="4">
    <source>
        <dbReference type="SAM" id="MobiDB-lite"/>
    </source>
</evidence>
<protein>
    <recommendedName>
        <fullName evidence="7">SART-1 protein</fullName>
    </recommendedName>
</protein>
<feature type="compositionally biased region" description="Basic and acidic residues" evidence="4">
    <location>
        <begin position="358"/>
        <end position="401"/>
    </location>
</feature>
<feature type="region of interest" description="Disordered" evidence="4">
    <location>
        <begin position="349"/>
        <end position="401"/>
    </location>
</feature>
<feature type="compositionally biased region" description="Basic residues" evidence="4">
    <location>
        <begin position="134"/>
        <end position="144"/>
    </location>
</feature>
<evidence type="ECO:0000256" key="2">
    <source>
        <dbReference type="ARBA" id="ARBA00006076"/>
    </source>
</evidence>
<gene>
    <name evidence="5" type="ORF">BGZ65_003791</name>
</gene>
<name>A0A9P6M965_9FUNG</name>
<proteinExistence type="inferred from homology"/>
<dbReference type="EMBL" id="JAAAHW010003682">
    <property type="protein sequence ID" value="KAF9981579.1"/>
    <property type="molecule type" value="Genomic_DNA"/>
</dbReference>
<dbReference type="GO" id="GO:0045292">
    <property type="term" value="P:mRNA cis splicing, via spliceosome"/>
    <property type="evidence" value="ECO:0007669"/>
    <property type="project" value="TreeGrafter"/>
</dbReference>
<evidence type="ECO:0000313" key="5">
    <source>
        <dbReference type="EMBL" id="KAF9981579.1"/>
    </source>
</evidence>
<feature type="region of interest" description="Disordered" evidence="4">
    <location>
        <begin position="116"/>
        <end position="176"/>
    </location>
</feature>
<accession>A0A9P6M965</accession>
<feature type="region of interest" description="Disordered" evidence="4">
    <location>
        <begin position="536"/>
        <end position="559"/>
    </location>
</feature>
<feature type="compositionally biased region" description="Acidic residues" evidence="4">
    <location>
        <begin position="150"/>
        <end position="161"/>
    </location>
</feature>
<dbReference type="GO" id="GO:0046540">
    <property type="term" value="C:U4/U6 x U5 tri-snRNP complex"/>
    <property type="evidence" value="ECO:0007669"/>
    <property type="project" value="TreeGrafter"/>
</dbReference>
<feature type="non-terminal residue" evidence="5">
    <location>
        <position position="1"/>
    </location>
</feature>
<feature type="compositionally biased region" description="Basic and acidic residues" evidence="4">
    <location>
        <begin position="550"/>
        <end position="559"/>
    </location>
</feature>
<comment type="caution">
    <text evidence="5">The sequence shown here is derived from an EMBL/GenBank/DDBJ whole genome shotgun (WGS) entry which is preliminary data.</text>
</comment>
<dbReference type="InterPro" id="IPR005011">
    <property type="entry name" value="SNU66/SART1"/>
</dbReference>
<evidence type="ECO:0000256" key="1">
    <source>
        <dbReference type="ARBA" id="ARBA00004123"/>
    </source>
</evidence>
<feature type="region of interest" description="Disordered" evidence="4">
    <location>
        <begin position="242"/>
        <end position="322"/>
    </location>
</feature>
<sequence>NEEHGDELISIQLAEQEKLHKNLEDKKKINRPVYTGYDDDEFVLGKQKSLLSQYDEVLGIESGTEGFVLGKVHRSRQGAESGDGSISNNKGFGGLSAKEIMNKKLKESAITLTYNKTQQAQDYYTKEEAETTFKKSKKKKKSRSRKQDNWEEDESQDENSMDVERPEPVDISDMNFVDDEDLQASLAKARRVATKKTVKTLTPEQIAKNLAESTVMDMDEDDTQQGGLVISDVSEFVSNLSSSAIQLPSARPGQASRTRERSDEAADVSLSSERNHEKEGLEMTEALDDEAADSVEPRIRADSENGEDMDVAIKESTGEEHSIAESALIDEPLVSKGLGSTLALLKQKGAYEMGSAEQADRAKLAREMARDKARDKEKSKDKTYSTRDRERDREYENQRREQLLLDEREARMKHYKPDIKLEYIDESGNRLNTKEAFRQLSHAFHGKTSGKMKTEKRMKKLEDEKRLLGMSSTDTPLNMVSAFQERQKAAGSAHIVLAVGNRKYSTFAAPDQRTQANMSLSGVHAPNREKVTFGLKRKADAAAGAAQEETATKKSRSED</sequence>
<organism evidence="5 6">
    <name type="scientific">Modicella reniformis</name>
    <dbReference type="NCBI Taxonomy" id="1440133"/>
    <lineage>
        <taxon>Eukaryota</taxon>
        <taxon>Fungi</taxon>
        <taxon>Fungi incertae sedis</taxon>
        <taxon>Mucoromycota</taxon>
        <taxon>Mortierellomycotina</taxon>
        <taxon>Mortierellomycetes</taxon>
        <taxon>Mortierellales</taxon>
        <taxon>Mortierellaceae</taxon>
        <taxon>Modicella</taxon>
    </lineage>
</organism>
<reference evidence="5" key="1">
    <citation type="journal article" date="2020" name="Fungal Divers.">
        <title>Resolving the Mortierellaceae phylogeny through synthesis of multi-gene phylogenetics and phylogenomics.</title>
        <authorList>
            <person name="Vandepol N."/>
            <person name="Liber J."/>
            <person name="Desiro A."/>
            <person name="Na H."/>
            <person name="Kennedy M."/>
            <person name="Barry K."/>
            <person name="Grigoriev I.V."/>
            <person name="Miller A.N."/>
            <person name="O'Donnell K."/>
            <person name="Stajich J.E."/>
            <person name="Bonito G."/>
        </authorList>
    </citation>
    <scope>NUCLEOTIDE SEQUENCE</scope>
    <source>
        <strain evidence="5">MES-2147</strain>
    </source>
</reference>
<dbReference type="PANTHER" id="PTHR14152">
    <property type="entry name" value="SQUAMOUS CELL CARCINOMA ANTIGEN RECOGNISED BY CYTOTOXIC T LYMPHOCYTES"/>
    <property type="match status" value="1"/>
</dbReference>
<evidence type="ECO:0000256" key="3">
    <source>
        <dbReference type="ARBA" id="ARBA00023242"/>
    </source>
</evidence>
<dbReference type="Proteomes" id="UP000749646">
    <property type="component" value="Unassembled WGS sequence"/>
</dbReference>
<feature type="compositionally biased region" description="Basic and acidic residues" evidence="4">
    <location>
        <begin position="124"/>
        <end position="133"/>
    </location>
</feature>
<comment type="subcellular location">
    <subcellularLocation>
        <location evidence="1">Nucleus</location>
    </subcellularLocation>
</comment>
<comment type="similarity">
    <text evidence="2">Belongs to the SNU66/SART1 family.</text>
</comment>
<keyword evidence="3" id="KW-0539">Nucleus</keyword>
<dbReference type="OrthoDB" id="5583at2759"/>
<keyword evidence="6" id="KW-1185">Reference proteome</keyword>